<dbReference type="PANTHER" id="PTHR46910:SF5">
    <property type="entry name" value="ZN(II)2CYS6 TRANSCRIPTION FACTOR (EUROFUNG)"/>
    <property type="match status" value="1"/>
</dbReference>
<comment type="caution">
    <text evidence="5">The sequence shown here is derived from an EMBL/GenBank/DDBJ whole genome shotgun (WGS) entry which is preliminary data.</text>
</comment>
<dbReference type="GO" id="GO:0003677">
    <property type="term" value="F:DNA binding"/>
    <property type="evidence" value="ECO:0007669"/>
    <property type="project" value="InterPro"/>
</dbReference>
<evidence type="ECO:0000259" key="4">
    <source>
        <dbReference type="SMART" id="SM00906"/>
    </source>
</evidence>
<evidence type="ECO:0000313" key="5">
    <source>
        <dbReference type="EMBL" id="KXX81394.1"/>
    </source>
</evidence>
<protein>
    <submittedName>
        <fullName evidence="5">Protein STB5</fullName>
    </submittedName>
</protein>
<dbReference type="Proteomes" id="UP000078237">
    <property type="component" value="Unassembled WGS sequence"/>
</dbReference>
<dbReference type="VEuPathDB" id="FungiDB:MMYC01_203081"/>
<dbReference type="GO" id="GO:0003700">
    <property type="term" value="F:DNA-binding transcription factor activity"/>
    <property type="evidence" value="ECO:0007669"/>
    <property type="project" value="InterPro"/>
</dbReference>
<sequence>MKKQPASHEMTYPHAKPVRAIPLRDYNLPPIEMTLEVLRLVRTKKQFCVAWIFEFFDMGRLPEICLAVYLTEGYDAASFITANGGLHILFSAYAHESPERKEDFLAASRLCGVNLETALCSLPLHLPANDDVIIALLLGVFYTVNLSKPSLAWVLSSKASELCQTLGYHRIGSYKDETPQEQYQKQFLFWVAYVLDKSLSLRLGRPSTIQDYDITVPYPSSDDPSRALITDFLRVWVVASKIQGQIYELLYCPEAIAQPLSVRQSRVQLLVHRLEELEDMTQKEAEKWTHYSMENFGEDTVDFFIIADHVVRLSTLTLVHRAVPNPVGSQTTFTAECIRAARETLARHQDCMSVVERSQIGMFSTYMSWTILFAPFVPFIVLFCHIIETKDRTDLDRLQVFVASLQLDGKVSEAVDKLRRLFQILHSVASQYVESQTRALMREDQRQPSIGIDSYLATLGFPPSSQPNVEQEQHYPELGSSTVGGSMSDGNNQEFQRGVNPMIWMGNGVQLQDWFYSNQEMMTMLDEFVDG</sequence>
<evidence type="ECO:0000313" key="6">
    <source>
        <dbReference type="Proteomes" id="UP000078237"/>
    </source>
</evidence>
<evidence type="ECO:0000256" key="1">
    <source>
        <dbReference type="ARBA" id="ARBA00023242"/>
    </source>
</evidence>
<dbReference type="SMART" id="SM00906">
    <property type="entry name" value="Fungal_trans"/>
    <property type="match status" value="1"/>
</dbReference>
<organism evidence="5 6">
    <name type="scientific">Madurella mycetomatis</name>
    <dbReference type="NCBI Taxonomy" id="100816"/>
    <lineage>
        <taxon>Eukaryota</taxon>
        <taxon>Fungi</taxon>
        <taxon>Dikarya</taxon>
        <taxon>Ascomycota</taxon>
        <taxon>Pezizomycotina</taxon>
        <taxon>Sordariomycetes</taxon>
        <taxon>Sordariomycetidae</taxon>
        <taxon>Sordariales</taxon>
        <taxon>Sordariales incertae sedis</taxon>
        <taxon>Madurella</taxon>
    </lineage>
</organism>
<dbReference type="Pfam" id="PF04082">
    <property type="entry name" value="Fungal_trans"/>
    <property type="match status" value="1"/>
</dbReference>
<reference evidence="5 6" key="1">
    <citation type="journal article" date="2016" name="Genome Announc.">
        <title>Genome Sequence of Madurella mycetomatis mm55, Isolated from a Human Mycetoma Case in Sudan.</title>
        <authorList>
            <person name="Smit S."/>
            <person name="Derks M.F."/>
            <person name="Bervoets S."/>
            <person name="Fahal A."/>
            <person name="van Leeuwen W."/>
            <person name="van Belkum A."/>
            <person name="van de Sande W.W."/>
        </authorList>
    </citation>
    <scope>NUCLEOTIDE SEQUENCE [LARGE SCALE GENOMIC DNA]</scope>
    <source>
        <strain evidence="6">mm55</strain>
    </source>
</reference>
<dbReference type="EMBL" id="LCTW02000036">
    <property type="protein sequence ID" value="KXX81394.1"/>
    <property type="molecule type" value="Genomic_DNA"/>
</dbReference>
<dbReference type="PANTHER" id="PTHR46910">
    <property type="entry name" value="TRANSCRIPTION FACTOR PDR1"/>
    <property type="match status" value="1"/>
</dbReference>
<keyword evidence="6" id="KW-1185">Reference proteome</keyword>
<feature type="domain" description="Xylanolytic transcriptional activator regulatory" evidence="4">
    <location>
        <begin position="152"/>
        <end position="225"/>
    </location>
</feature>
<keyword evidence="1" id="KW-0539">Nucleus</keyword>
<evidence type="ECO:0000256" key="2">
    <source>
        <dbReference type="SAM" id="MobiDB-lite"/>
    </source>
</evidence>
<evidence type="ECO:0000256" key="3">
    <source>
        <dbReference type="SAM" id="Phobius"/>
    </source>
</evidence>
<dbReference type="CDD" id="cd12148">
    <property type="entry name" value="fungal_TF_MHR"/>
    <property type="match status" value="1"/>
</dbReference>
<feature type="transmembrane region" description="Helical" evidence="3">
    <location>
        <begin position="366"/>
        <end position="387"/>
    </location>
</feature>
<dbReference type="GO" id="GO:0008270">
    <property type="term" value="F:zinc ion binding"/>
    <property type="evidence" value="ECO:0007669"/>
    <property type="project" value="InterPro"/>
</dbReference>
<dbReference type="GO" id="GO:0006351">
    <property type="term" value="P:DNA-templated transcription"/>
    <property type="evidence" value="ECO:0007669"/>
    <property type="project" value="InterPro"/>
</dbReference>
<dbReference type="InterPro" id="IPR050987">
    <property type="entry name" value="AtrR-like"/>
</dbReference>
<dbReference type="OrthoDB" id="103819at2759"/>
<keyword evidence="3" id="KW-0472">Membrane</keyword>
<keyword evidence="3" id="KW-0812">Transmembrane</keyword>
<keyword evidence="3" id="KW-1133">Transmembrane helix</keyword>
<proteinExistence type="predicted"/>
<feature type="region of interest" description="Disordered" evidence="2">
    <location>
        <begin position="466"/>
        <end position="490"/>
    </location>
</feature>
<dbReference type="InterPro" id="IPR007219">
    <property type="entry name" value="XnlR_reg_dom"/>
</dbReference>
<accession>A0A175WET3</accession>
<dbReference type="AlphaFoldDB" id="A0A175WET3"/>
<name>A0A175WET3_9PEZI</name>
<gene>
    <name evidence="5" type="ORF">MMYC01_203081</name>
</gene>
<dbReference type="STRING" id="100816.A0A175WET3"/>
<feature type="compositionally biased region" description="Polar residues" evidence="2">
    <location>
        <begin position="479"/>
        <end position="490"/>
    </location>
</feature>